<dbReference type="Proteomes" id="UP000239187">
    <property type="component" value="Chromosome"/>
</dbReference>
<dbReference type="InterPro" id="IPR004360">
    <property type="entry name" value="Glyas_Fos-R_dOase_dom"/>
</dbReference>
<proteinExistence type="predicted"/>
<dbReference type="AlphaFoldDB" id="A0A2L0UBD5"/>
<dbReference type="SUPFAM" id="SSF54593">
    <property type="entry name" value="Glyoxalase/Bleomycin resistance protein/Dihydroxybiphenyl dioxygenase"/>
    <property type="match status" value="1"/>
</dbReference>
<dbReference type="InterPro" id="IPR029068">
    <property type="entry name" value="Glyas_Bleomycin-R_OHBP_Dase"/>
</dbReference>
<dbReference type="RefSeq" id="WP_208740496.1">
    <property type="nucleotide sequence ID" value="NZ_CP024915.1"/>
</dbReference>
<sequence>MLRVRPLVHTSDPTAARDFLRALGLASSRRPLPDGAQEVFDAGSGRVALHPCASGSPEDGSVSLAFDVSDVREFARRTIAAGTPVDLVEGHHGTTARIIAPDGTPLLAAAGPRETTAPASSLSVLARWQTPDAGSAVRVLEDIGARPRAGSDAGAGHAFRAKNGGLVTVELGERPGVELAIEHDGDVRDLVAGLTAAGVDAGAGAVGGGRRSSLRLRAPWGAVVRIDGRQQDLHD</sequence>
<feature type="domain" description="VOC" evidence="1">
    <location>
        <begin position="1"/>
        <end position="111"/>
    </location>
</feature>
<dbReference type="Pfam" id="PF00903">
    <property type="entry name" value="Glyoxalase"/>
    <property type="match status" value="1"/>
</dbReference>
<name>A0A2L0UBD5_9MICC</name>
<evidence type="ECO:0000313" key="2">
    <source>
        <dbReference type="EMBL" id="AUZ86549.1"/>
    </source>
</evidence>
<organism evidence="2 3">
    <name type="scientific">Arthrobacter agilis</name>
    <dbReference type="NCBI Taxonomy" id="37921"/>
    <lineage>
        <taxon>Bacteria</taxon>
        <taxon>Bacillati</taxon>
        <taxon>Actinomycetota</taxon>
        <taxon>Actinomycetes</taxon>
        <taxon>Micrococcales</taxon>
        <taxon>Micrococcaceae</taxon>
        <taxon>Arthrobacter</taxon>
    </lineage>
</organism>
<dbReference type="InterPro" id="IPR037523">
    <property type="entry name" value="VOC_core"/>
</dbReference>
<evidence type="ECO:0000313" key="3">
    <source>
        <dbReference type="Proteomes" id="UP000239187"/>
    </source>
</evidence>
<accession>A0A2L0UBD5</accession>
<evidence type="ECO:0000259" key="1">
    <source>
        <dbReference type="PROSITE" id="PS51819"/>
    </source>
</evidence>
<gene>
    <name evidence="2" type="ORF">CVO76_02000</name>
</gene>
<reference evidence="2 3" key="1">
    <citation type="submission" date="2017-11" db="EMBL/GenBank/DDBJ databases">
        <title>Draft genome of Arthrobacter agilis strain UMCV2, a plant growth-promoting rhizobacterium and biocontrol capacity of phytopathogenic fungi.</title>
        <authorList>
            <person name="Martinez-Camara R."/>
            <person name="Santoyo G."/>
            <person name="Moreno-Hagelsieb G."/>
            <person name="Valencia-Cantero E."/>
        </authorList>
    </citation>
    <scope>NUCLEOTIDE SEQUENCE [LARGE SCALE GENOMIC DNA]</scope>
    <source>
        <strain evidence="2 3">UMCV2</strain>
    </source>
</reference>
<protein>
    <recommendedName>
        <fullName evidence="1">VOC domain-containing protein</fullName>
    </recommendedName>
</protein>
<dbReference type="CDD" id="cd06587">
    <property type="entry name" value="VOC"/>
    <property type="match status" value="1"/>
</dbReference>
<dbReference type="EMBL" id="CP024915">
    <property type="protein sequence ID" value="AUZ86549.1"/>
    <property type="molecule type" value="Genomic_DNA"/>
</dbReference>
<dbReference type="Gene3D" id="3.10.180.10">
    <property type="entry name" value="2,3-Dihydroxybiphenyl 1,2-Dioxygenase, domain 1"/>
    <property type="match status" value="1"/>
</dbReference>
<dbReference type="PROSITE" id="PS51819">
    <property type="entry name" value="VOC"/>
    <property type="match status" value="1"/>
</dbReference>